<proteinExistence type="predicted"/>
<reference evidence="3 4" key="1">
    <citation type="submission" date="2018-02" db="EMBL/GenBank/DDBJ databases">
        <title>Genome sequence of the basidiomycete white-rot fungus Phlebia centrifuga.</title>
        <authorList>
            <person name="Granchi Z."/>
            <person name="Peng M."/>
            <person name="de Vries R.P."/>
            <person name="Hilden K."/>
            <person name="Makela M.R."/>
            <person name="Grigoriev I."/>
            <person name="Riley R."/>
        </authorList>
    </citation>
    <scope>NUCLEOTIDE SEQUENCE [LARGE SCALE GENOMIC DNA]</scope>
    <source>
        <strain evidence="3 4">FBCC195</strain>
    </source>
</reference>
<feature type="region of interest" description="Disordered" evidence="1">
    <location>
        <begin position="126"/>
        <end position="227"/>
    </location>
</feature>
<sequence>MVCTIIRYKFDKALTSIKAISVGADVAIVIVSIVVFVLLLAVYIVARKVYRKRKDKRHAPVPTRELDLDFDTTDVEVGVSTRGNQMGHWRGLSDSSTDSSTPLMFQDDRIWKPSIPTSHPFNAGMYPVAPTSPQVPQPTAPAFASFSSQDAATPNDRQLSTLASRPSILAHPPRTIPRPVATQRSRSRAAPDMRANLLTRLTSTRSGHKADTTDERSDSPSSMYSQSSATTMGYWELEGDHQLNGEAVPAVPALPSRFRSQDSDDQFQVQTQQDEDLTFDEGAVSASLLKRRAQAENSERLAELEESLTFPLPSPTTPTLPLPMKSPSNGLFTQSSSPPDSPTTAHSYMFPPIVIPSTPSYPIIKPLQASSRDGDVISVRSVEGSRNVPYHGDAYPRSFEDGGKGPIHFQVPPSWRVVDVPRMPTPPVSRGGTPENARVASFIVQ</sequence>
<feature type="compositionally biased region" description="Polar residues" evidence="1">
    <location>
        <begin position="145"/>
        <end position="164"/>
    </location>
</feature>
<feature type="transmembrane region" description="Helical" evidence="2">
    <location>
        <begin position="26"/>
        <end position="46"/>
    </location>
</feature>
<keyword evidence="2" id="KW-0812">Transmembrane</keyword>
<comment type="caution">
    <text evidence="3">The sequence shown here is derived from an EMBL/GenBank/DDBJ whole genome shotgun (WGS) entry which is preliminary data.</text>
</comment>
<name>A0A2R6PN59_9APHY</name>
<keyword evidence="2" id="KW-0472">Membrane</keyword>
<feature type="region of interest" description="Disordered" evidence="1">
    <location>
        <begin position="256"/>
        <end position="280"/>
    </location>
</feature>
<evidence type="ECO:0000256" key="2">
    <source>
        <dbReference type="SAM" id="Phobius"/>
    </source>
</evidence>
<dbReference type="EMBL" id="MLYV02000464">
    <property type="protein sequence ID" value="PSR93972.1"/>
    <property type="molecule type" value="Genomic_DNA"/>
</dbReference>
<feature type="compositionally biased region" description="Basic and acidic residues" evidence="1">
    <location>
        <begin position="208"/>
        <end position="218"/>
    </location>
</feature>
<feature type="compositionally biased region" description="Pro residues" evidence="1">
    <location>
        <begin position="312"/>
        <end position="321"/>
    </location>
</feature>
<accession>A0A2R6PN59</accession>
<keyword evidence="2" id="KW-1133">Transmembrane helix</keyword>
<evidence type="ECO:0000256" key="1">
    <source>
        <dbReference type="SAM" id="MobiDB-lite"/>
    </source>
</evidence>
<dbReference type="AlphaFoldDB" id="A0A2R6PN59"/>
<protein>
    <submittedName>
        <fullName evidence="3">Uncharacterized protein</fullName>
    </submittedName>
</protein>
<evidence type="ECO:0000313" key="3">
    <source>
        <dbReference type="EMBL" id="PSR93972.1"/>
    </source>
</evidence>
<gene>
    <name evidence="3" type="ORF">PHLCEN_2v4574</name>
</gene>
<organism evidence="3 4">
    <name type="scientific">Hermanssonia centrifuga</name>
    <dbReference type="NCBI Taxonomy" id="98765"/>
    <lineage>
        <taxon>Eukaryota</taxon>
        <taxon>Fungi</taxon>
        <taxon>Dikarya</taxon>
        <taxon>Basidiomycota</taxon>
        <taxon>Agaricomycotina</taxon>
        <taxon>Agaricomycetes</taxon>
        <taxon>Polyporales</taxon>
        <taxon>Meruliaceae</taxon>
        <taxon>Hermanssonia</taxon>
    </lineage>
</organism>
<feature type="compositionally biased region" description="Low complexity" evidence="1">
    <location>
        <begin position="322"/>
        <end position="344"/>
    </location>
</feature>
<dbReference type="Proteomes" id="UP000186601">
    <property type="component" value="Unassembled WGS sequence"/>
</dbReference>
<evidence type="ECO:0000313" key="4">
    <source>
        <dbReference type="Proteomes" id="UP000186601"/>
    </source>
</evidence>
<feature type="region of interest" description="Disordered" evidence="1">
    <location>
        <begin position="305"/>
        <end position="345"/>
    </location>
</feature>
<keyword evidence="4" id="KW-1185">Reference proteome</keyword>